<dbReference type="RefSeq" id="WP_183339925.1">
    <property type="nucleotide sequence ID" value="NZ_JACHNU010000001.1"/>
</dbReference>
<feature type="domain" description="UspA" evidence="2">
    <location>
        <begin position="1"/>
        <end position="146"/>
    </location>
</feature>
<dbReference type="Gene3D" id="3.40.50.620">
    <property type="entry name" value="HUPs"/>
    <property type="match status" value="1"/>
</dbReference>
<dbReference type="Proteomes" id="UP000585272">
    <property type="component" value="Unassembled WGS sequence"/>
</dbReference>
<protein>
    <submittedName>
        <fullName evidence="3">Nucleotide-binding universal stress UspA family protein</fullName>
    </submittedName>
</protein>
<dbReference type="InterPro" id="IPR006015">
    <property type="entry name" value="Universal_stress_UspA"/>
</dbReference>
<evidence type="ECO:0000313" key="3">
    <source>
        <dbReference type="EMBL" id="MBB4661616.1"/>
    </source>
</evidence>
<dbReference type="EMBL" id="JACHNU010000001">
    <property type="protein sequence ID" value="MBB4661616.1"/>
    <property type="molecule type" value="Genomic_DNA"/>
</dbReference>
<comment type="caution">
    <text evidence="3">The sequence shown here is derived from an EMBL/GenBank/DDBJ whole genome shotgun (WGS) entry which is preliminary data.</text>
</comment>
<evidence type="ECO:0000256" key="1">
    <source>
        <dbReference type="ARBA" id="ARBA00008791"/>
    </source>
</evidence>
<comment type="similarity">
    <text evidence="1">Belongs to the universal stress protein A family.</text>
</comment>
<dbReference type="SUPFAM" id="SSF52402">
    <property type="entry name" value="Adenine nucleotide alpha hydrolases-like"/>
    <property type="match status" value="1"/>
</dbReference>
<dbReference type="InterPro" id="IPR006016">
    <property type="entry name" value="UspA"/>
</dbReference>
<dbReference type="PRINTS" id="PR01438">
    <property type="entry name" value="UNVRSLSTRESS"/>
</dbReference>
<evidence type="ECO:0000313" key="4">
    <source>
        <dbReference type="Proteomes" id="UP000585272"/>
    </source>
</evidence>
<dbReference type="PANTHER" id="PTHR46268:SF6">
    <property type="entry name" value="UNIVERSAL STRESS PROTEIN UP12"/>
    <property type="match status" value="1"/>
</dbReference>
<keyword evidence="4" id="KW-1185">Reference proteome</keyword>
<organism evidence="3 4">
    <name type="scientific">Conexibacter arvalis</name>
    <dbReference type="NCBI Taxonomy" id="912552"/>
    <lineage>
        <taxon>Bacteria</taxon>
        <taxon>Bacillati</taxon>
        <taxon>Actinomycetota</taxon>
        <taxon>Thermoleophilia</taxon>
        <taxon>Solirubrobacterales</taxon>
        <taxon>Conexibacteraceae</taxon>
        <taxon>Conexibacter</taxon>
    </lineage>
</organism>
<dbReference type="AlphaFoldDB" id="A0A840I9T7"/>
<accession>A0A840I9T7</accession>
<dbReference type="PANTHER" id="PTHR46268">
    <property type="entry name" value="STRESS RESPONSE PROTEIN NHAX"/>
    <property type="match status" value="1"/>
</dbReference>
<dbReference type="CDD" id="cd00293">
    <property type="entry name" value="USP-like"/>
    <property type="match status" value="1"/>
</dbReference>
<name>A0A840I9T7_9ACTN</name>
<reference evidence="3 4" key="1">
    <citation type="submission" date="2020-08" db="EMBL/GenBank/DDBJ databases">
        <title>Genomic Encyclopedia of Archaeal and Bacterial Type Strains, Phase II (KMG-II): from individual species to whole genera.</title>
        <authorList>
            <person name="Goeker M."/>
        </authorList>
    </citation>
    <scope>NUCLEOTIDE SEQUENCE [LARGE SCALE GENOMIC DNA]</scope>
    <source>
        <strain evidence="3 4">DSM 23288</strain>
    </source>
</reference>
<evidence type="ECO:0000259" key="2">
    <source>
        <dbReference type="Pfam" id="PF00582"/>
    </source>
</evidence>
<gene>
    <name evidence="3" type="ORF">BDZ31_001189</name>
</gene>
<proteinExistence type="inferred from homology"/>
<sequence length="148" mass="15627">MFGSIVVGTDGSDTAQEAVKQAIELARIADSALEVVSAYEPVSAQRLRDEAVEAPKDLQWSISPREDVDATLREVEEQAKAAGVGTVRTFARQGDPADAILDVAEEQGSGLIVVGNKGMTGAKRFLLGSVPNKVSHHAPCSVLIIRTT</sequence>
<dbReference type="Pfam" id="PF00582">
    <property type="entry name" value="Usp"/>
    <property type="match status" value="1"/>
</dbReference>
<dbReference type="InterPro" id="IPR014729">
    <property type="entry name" value="Rossmann-like_a/b/a_fold"/>
</dbReference>